<keyword evidence="3" id="KW-0997">Cell inner membrane</keyword>
<dbReference type="NCBIfam" id="TIGR00494">
    <property type="entry name" value="crcB"/>
    <property type="match status" value="1"/>
</dbReference>
<dbReference type="GO" id="GO:0046872">
    <property type="term" value="F:metal ion binding"/>
    <property type="evidence" value="ECO:0007669"/>
    <property type="project" value="UniProtKB-KW"/>
</dbReference>
<keyword evidence="4 12" id="KW-0812">Transmembrane</keyword>
<feature type="transmembrane region" description="Helical" evidence="12">
    <location>
        <begin position="40"/>
        <end position="59"/>
    </location>
</feature>
<feature type="transmembrane region" description="Helical" evidence="12">
    <location>
        <begin position="98"/>
        <end position="122"/>
    </location>
</feature>
<feature type="binding site" evidence="12">
    <location>
        <position position="76"/>
    </location>
    <ligand>
        <name>Na(+)</name>
        <dbReference type="ChEBI" id="CHEBI:29101"/>
        <note>structural</note>
    </ligand>
</feature>
<keyword evidence="2 12" id="KW-1003">Cell membrane</keyword>
<evidence type="ECO:0000256" key="2">
    <source>
        <dbReference type="ARBA" id="ARBA00022475"/>
    </source>
</evidence>
<comment type="subcellular location">
    <subcellularLocation>
        <location evidence="1 12">Cell membrane</location>
        <topology evidence="1 12">Multi-pass membrane protein</topology>
    </subcellularLocation>
</comment>
<evidence type="ECO:0000256" key="4">
    <source>
        <dbReference type="ARBA" id="ARBA00022692"/>
    </source>
</evidence>
<evidence type="ECO:0000313" key="14">
    <source>
        <dbReference type="Proteomes" id="UP000293671"/>
    </source>
</evidence>
<reference evidence="13 14" key="1">
    <citation type="submission" date="2019-02" db="EMBL/GenBank/DDBJ databases">
        <title>Genomic Encyclopedia of Type Strains, Phase IV (KMG-IV): sequencing the most valuable type-strain genomes for metagenomic binning, comparative biology and taxonomic classification.</title>
        <authorList>
            <person name="Goeker M."/>
        </authorList>
    </citation>
    <scope>NUCLEOTIDE SEQUENCE [LARGE SCALE GENOMIC DNA]</scope>
    <source>
        <strain evidence="13 14">DSM 19570</strain>
    </source>
</reference>
<evidence type="ECO:0000256" key="1">
    <source>
        <dbReference type="ARBA" id="ARBA00004651"/>
    </source>
</evidence>
<keyword evidence="12" id="KW-0813">Transport</keyword>
<comment type="catalytic activity">
    <reaction evidence="11">
        <text>fluoride(in) = fluoride(out)</text>
        <dbReference type="Rhea" id="RHEA:76159"/>
        <dbReference type="ChEBI" id="CHEBI:17051"/>
    </reaction>
    <physiologicalReaction direction="left-to-right" evidence="11">
        <dbReference type="Rhea" id="RHEA:76160"/>
    </physiologicalReaction>
</comment>
<comment type="similarity">
    <text evidence="10 12">Belongs to the fluoride channel Fluc/FEX (TC 1.A.43) family.</text>
</comment>
<dbReference type="PANTHER" id="PTHR28259:SF1">
    <property type="entry name" value="FLUORIDE EXPORT PROTEIN 1-RELATED"/>
    <property type="match status" value="1"/>
</dbReference>
<dbReference type="GO" id="GO:0005886">
    <property type="term" value="C:plasma membrane"/>
    <property type="evidence" value="ECO:0007669"/>
    <property type="project" value="UniProtKB-SubCell"/>
</dbReference>
<feature type="transmembrane region" description="Helical" evidence="12">
    <location>
        <begin position="66"/>
        <end position="86"/>
    </location>
</feature>
<keyword evidence="14" id="KW-1185">Reference proteome</keyword>
<evidence type="ECO:0000256" key="7">
    <source>
        <dbReference type="ARBA" id="ARBA00023065"/>
    </source>
</evidence>
<keyword evidence="8 12" id="KW-0472">Membrane</keyword>
<keyword evidence="6 12" id="KW-0915">Sodium</keyword>
<organism evidence="13 14">
    <name type="scientific">Rivibacter subsaxonicus</name>
    <dbReference type="NCBI Taxonomy" id="457575"/>
    <lineage>
        <taxon>Bacteria</taxon>
        <taxon>Pseudomonadati</taxon>
        <taxon>Pseudomonadota</taxon>
        <taxon>Betaproteobacteria</taxon>
        <taxon>Burkholderiales</taxon>
        <taxon>Rivibacter</taxon>
    </lineage>
</organism>
<evidence type="ECO:0000256" key="11">
    <source>
        <dbReference type="ARBA" id="ARBA00035585"/>
    </source>
</evidence>
<comment type="function">
    <text evidence="12">Fluoride-specific ion channel. Important for reducing fluoride concentration in the cell, thus reducing its toxicity.</text>
</comment>
<name>A0A4Q7VPP2_9BURK</name>
<dbReference type="PANTHER" id="PTHR28259">
    <property type="entry name" value="FLUORIDE EXPORT PROTEIN 1-RELATED"/>
    <property type="match status" value="1"/>
</dbReference>
<feature type="binding site" evidence="12">
    <location>
        <position position="79"/>
    </location>
    <ligand>
        <name>Na(+)</name>
        <dbReference type="ChEBI" id="CHEBI:29101"/>
        <note>structural</note>
    </ligand>
</feature>
<dbReference type="EMBL" id="SHKP01000006">
    <property type="protein sequence ID" value="RZT98167.1"/>
    <property type="molecule type" value="Genomic_DNA"/>
</dbReference>
<evidence type="ECO:0000256" key="3">
    <source>
        <dbReference type="ARBA" id="ARBA00022519"/>
    </source>
</evidence>
<evidence type="ECO:0000256" key="6">
    <source>
        <dbReference type="ARBA" id="ARBA00023053"/>
    </source>
</evidence>
<dbReference type="InterPro" id="IPR003691">
    <property type="entry name" value="FluC"/>
</dbReference>
<proteinExistence type="inferred from homology"/>
<dbReference type="GO" id="GO:0062054">
    <property type="term" value="F:fluoride channel activity"/>
    <property type="evidence" value="ECO:0007669"/>
    <property type="project" value="UniProtKB-UniRule"/>
</dbReference>
<gene>
    <name evidence="12" type="primary">fluC</name>
    <name evidence="12" type="synonym">crcB</name>
    <name evidence="13" type="ORF">EV670_2577</name>
</gene>
<keyword evidence="7 12" id="KW-0406">Ion transport</keyword>
<evidence type="ECO:0000256" key="8">
    <source>
        <dbReference type="ARBA" id="ARBA00023136"/>
    </source>
</evidence>
<protein>
    <recommendedName>
        <fullName evidence="12">Fluoride-specific ion channel FluC</fullName>
    </recommendedName>
</protein>
<sequence>MSGLLLQAAAVGTGAAVGGLLRWTVGLWLNPMWHGFPLGTLVVNGVGGLLVGIVSAWLVHQPSEMLRLLLVTGFLGGLTTFSAFSIESFSLLQHGQGGLALLHAAAHLGGAVACAALGWWLAHALMGLQRTA</sequence>
<comment type="caution">
    <text evidence="13">The sequence shown here is derived from an EMBL/GenBank/DDBJ whole genome shotgun (WGS) entry which is preliminary data.</text>
</comment>
<dbReference type="RefSeq" id="WP_242616942.1">
    <property type="nucleotide sequence ID" value="NZ_SHKP01000006.1"/>
</dbReference>
<keyword evidence="5 12" id="KW-1133">Transmembrane helix</keyword>
<accession>A0A4Q7VPP2</accession>
<evidence type="ECO:0000256" key="9">
    <source>
        <dbReference type="ARBA" id="ARBA00023303"/>
    </source>
</evidence>
<dbReference type="GO" id="GO:0140114">
    <property type="term" value="P:cellular detoxification of fluoride"/>
    <property type="evidence" value="ECO:0007669"/>
    <property type="project" value="UniProtKB-UniRule"/>
</dbReference>
<evidence type="ECO:0000256" key="12">
    <source>
        <dbReference type="HAMAP-Rule" id="MF_00454"/>
    </source>
</evidence>
<evidence type="ECO:0000313" key="13">
    <source>
        <dbReference type="EMBL" id="RZT98167.1"/>
    </source>
</evidence>
<comment type="activity regulation">
    <text evidence="12">Na(+) is not transported, but it plays an essential structural role and its presence is essential for fluoride channel function.</text>
</comment>
<evidence type="ECO:0000256" key="10">
    <source>
        <dbReference type="ARBA" id="ARBA00035120"/>
    </source>
</evidence>
<evidence type="ECO:0000256" key="5">
    <source>
        <dbReference type="ARBA" id="ARBA00022989"/>
    </source>
</evidence>
<keyword evidence="9 12" id="KW-0407">Ion channel</keyword>
<dbReference type="Proteomes" id="UP000293671">
    <property type="component" value="Unassembled WGS sequence"/>
</dbReference>
<dbReference type="Pfam" id="PF02537">
    <property type="entry name" value="CRCB"/>
    <property type="match status" value="1"/>
</dbReference>
<keyword evidence="12" id="KW-0479">Metal-binding</keyword>
<dbReference type="HAMAP" id="MF_00454">
    <property type="entry name" value="FluC"/>
    <property type="match status" value="1"/>
</dbReference>
<dbReference type="AlphaFoldDB" id="A0A4Q7VPP2"/>